<dbReference type="GO" id="GO:1902758">
    <property type="term" value="P:bis(molybdopterin guanine dinucleotide)molybdenum biosynthetic process"/>
    <property type="evidence" value="ECO:0007669"/>
    <property type="project" value="TreeGrafter"/>
</dbReference>
<keyword evidence="1 8" id="KW-0963">Cytoplasm</keyword>
<reference evidence="11 13" key="3">
    <citation type="journal article" date="2020" name="Int. J. Syst. Evol. Microbiol.">
        <title>Novel acetic acid bacteria from cider fermentations: Acetobacter conturbans sp. nov. and Acetobacter fallax sp. nov.</title>
        <authorList>
            <person name="Sombolestani A.S."/>
            <person name="Cleenwerck I."/>
            <person name="Cnockaert M."/>
            <person name="Borremans W."/>
            <person name="Wieme A.D."/>
            <person name="De Vuyst L."/>
            <person name="Vandamme P."/>
        </authorList>
    </citation>
    <scope>NUCLEOTIDE SEQUENCE [LARGE SCALE GENOMIC DNA]</scope>
    <source>
        <strain evidence="11 13">LMG 23848</strain>
    </source>
</reference>
<keyword evidence="5 8" id="KW-0460">Magnesium</keyword>
<proteinExistence type="inferred from homology"/>
<dbReference type="Gene3D" id="3.90.550.10">
    <property type="entry name" value="Spore Coat Polysaccharide Biosynthesis Protein SpsA, Chain A"/>
    <property type="match status" value="1"/>
</dbReference>
<dbReference type="InterPro" id="IPR013482">
    <property type="entry name" value="Molybde_CF_guanTrfase"/>
</dbReference>
<keyword evidence="7 8" id="KW-0501">Molybdenum cofactor biosynthesis</keyword>
<comment type="subunit">
    <text evidence="8">Monomer.</text>
</comment>
<keyword evidence="3 8" id="KW-0479">Metal-binding</keyword>
<dbReference type="EMBL" id="LN609302">
    <property type="protein sequence ID" value="CEF56055.1"/>
    <property type="molecule type" value="Genomic_DNA"/>
</dbReference>
<dbReference type="OrthoDB" id="9788394at2"/>
<gene>
    <name evidence="8 10" type="primary">mobA</name>
    <name evidence="10" type="ORF">AGA_1759</name>
    <name evidence="11" type="ORF">GOB80_00225</name>
</gene>
<dbReference type="CDD" id="cd02503">
    <property type="entry name" value="MobA"/>
    <property type="match status" value="1"/>
</dbReference>
<organism evidence="10 12">
    <name type="scientific">Acetobacter ghanensis</name>
    <dbReference type="NCBI Taxonomy" id="431306"/>
    <lineage>
        <taxon>Bacteria</taxon>
        <taxon>Pseudomonadati</taxon>
        <taxon>Pseudomonadota</taxon>
        <taxon>Alphaproteobacteria</taxon>
        <taxon>Acetobacterales</taxon>
        <taxon>Acetobacteraceae</taxon>
        <taxon>Acetobacter</taxon>
    </lineage>
</organism>
<feature type="binding site" evidence="8">
    <location>
        <begin position="12"/>
        <end position="14"/>
    </location>
    <ligand>
        <name>GTP</name>
        <dbReference type="ChEBI" id="CHEBI:37565"/>
    </ligand>
</feature>
<evidence type="ECO:0000256" key="2">
    <source>
        <dbReference type="ARBA" id="ARBA00022679"/>
    </source>
</evidence>
<evidence type="ECO:0000313" key="11">
    <source>
        <dbReference type="EMBL" id="NHO38120.1"/>
    </source>
</evidence>
<evidence type="ECO:0000313" key="12">
    <source>
        <dbReference type="Proteomes" id="UP000068250"/>
    </source>
</evidence>
<comment type="domain">
    <text evidence="8">The N-terminal domain determines nucleotide recognition and specific binding, while the C-terminal domain determines the specific binding to the target protein.</text>
</comment>
<keyword evidence="13" id="KW-1185">Reference proteome</keyword>
<accession>A0A0U5F862</accession>
<evidence type="ECO:0000256" key="6">
    <source>
        <dbReference type="ARBA" id="ARBA00023134"/>
    </source>
</evidence>
<dbReference type="EC" id="2.7.7.77" evidence="8"/>
<dbReference type="PANTHER" id="PTHR19136:SF81">
    <property type="entry name" value="MOLYBDENUM COFACTOR GUANYLYLTRANSFERASE"/>
    <property type="match status" value="1"/>
</dbReference>
<evidence type="ECO:0000259" key="9">
    <source>
        <dbReference type="Pfam" id="PF12804"/>
    </source>
</evidence>
<dbReference type="EMBL" id="WOTE01000001">
    <property type="protein sequence ID" value="NHO38120.1"/>
    <property type="molecule type" value="Genomic_DNA"/>
</dbReference>
<dbReference type="GO" id="GO:0005525">
    <property type="term" value="F:GTP binding"/>
    <property type="evidence" value="ECO:0007669"/>
    <property type="project" value="UniProtKB-UniRule"/>
</dbReference>
<name>A0A0U5F862_9PROT</name>
<reference evidence="12" key="2">
    <citation type="submission" date="2014-09" db="EMBL/GenBank/DDBJ databases">
        <authorList>
            <person name="Illeghems K.G."/>
        </authorList>
    </citation>
    <scope>NUCLEOTIDE SEQUENCE [LARGE SCALE GENOMIC DNA]</scope>
    <source>
        <strain evidence="12">LMG 23848T</strain>
    </source>
</reference>
<dbReference type="GO" id="GO:0061603">
    <property type="term" value="F:molybdenum cofactor guanylyltransferase activity"/>
    <property type="evidence" value="ECO:0007669"/>
    <property type="project" value="UniProtKB-EC"/>
</dbReference>
<evidence type="ECO:0000256" key="8">
    <source>
        <dbReference type="HAMAP-Rule" id="MF_00316"/>
    </source>
</evidence>
<comment type="similarity">
    <text evidence="8">Belongs to the MobA family.</text>
</comment>
<protein>
    <recommendedName>
        <fullName evidence="8">Molybdenum cofactor guanylyltransferase</fullName>
        <shortName evidence="8">MoCo guanylyltransferase</shortName>
        <ecNumber evidence="8">2.7.7.77</ecNumber>
    </recommendedName>
    <alternativeName>
        <fullName evidence="8">GTP:molybdopterin guanylyltransferase</fullName>
    </alternativeName>
    <alternativeName>
        <fullName evidence="8">Mo-MPT guanylyltransferase</fullName>
    </alternativeName>
    <alternativeName>
        <fullName evidence="8">Molybdopterin guanylyltransferase</fullName>
    </alternativeName>
    <alternativeName>
        <fullName evidence="8">Molybdopterin-guanine dinucleotide synthase</fullName>
        <shortName evidence="8">MGD synthase</shortName>
    </alternativeName>
</protein>
<feature type="binding site" evidence="8">
    <location>
        <position position="25"/>
    </location>
    <ligand>
        <name>GTP</name>
        <dbReference type="ChEBI" id="CHEBI:37565"/>
    </ligand>
</feature>
<evidence type="ECO:0000256" key="4">
    <source>
        <dbReference type="ARBA" id="ARBA00022741"/>
    </source>
</evidence>
<dbReference type="InterPro" id="IPR029044">
    <property type="entry name" value="Nucleotide-diphossugar_trans"/>
</dbReference>
<feature type="domain" description="MobA-like NTP transferase" evidence="9">
    <location>
        <begin position="9"/>
        <end position="146"/>
    </location>
</feature>
<feature type="binding site" evidence="8">
    <location>
        <position position="103"/>
    </location>
    <ligand>
        <name>Mg(2+)</name>
        <dbReference type="ChEBI" id="CHEBI:18420"/>
    </ligand>
</feature>
<dbReference type="SUPFAM" id="SSF53448">
    <property type="entry name" value="Nucleotide-diphospho-sugar transferases"/>
    <property type="match status" value="1"/>
</dbReference>
<dbReference type="InterPro" id="IPR025877">
    <property type="entry name" value="MobA-like_NTP_Trfase"/>
</dbReference>
<dbReference type="AlphaFoldDB" id="A0A0U5F862"/>
<comment type="function">
    <text evidence="8">Transfers a GMP moiety from GTP to Mo-molybdopterin (Mo-MPT) cofactor (Moco or molybdenum cofactor) to form Mo-molybdopterin guanine dinucleotide (Mo-MGD) cofactor.</text>
</comment>
<comment type="catalytic activity">
    <reaction evidence="8">
        <text>Mo-molybdopterin + GTP + H(+) = Mo-molybdopterin guanine dinucleotide + diphosphate</text>
        <dbReference type="Rhea" id="RHEA:34243"/>
        <dbReference type="ChEBI" id="CHEBI:15378"/>
        <dbReference type="ChEBI" id="CHEBI:33019"/>
        <dbReference type="ChEBI" id="CHEBI:37565"/>
        <dbReference type="ChEBI" id="CHEBI:71302"/>
        <dbReference type="ChEBI" id="CHEBI:71310"/>
        <dbReference type="EC" id="2.7.7.77"/>
    </reaction>
</comment>
<sequence length="212" mass="22740">MQHTLKVAGLVLAGGQGRRMLGADKAFMEINKRPCIDWVIARLKTECAGIAISANGDAQRFAPWGCPVLADTLQDTGPLAGLLRGLEWAEATGFDVLVSIPVDTPLIPSNLIKTLLPAASYATYGEQRHSLVAAWPVRSARALLASQLANISEQNRKQNTRVCTLAHALDARAVDFSSSDSADPFLNINTPEDLLAVKAILQNQNKNNSNGQ</sequence>
<comment type="cofactor">
    <cofactor evidence="8">
        <name>Mg(2+)</name>
        <dbReference type="ChEBI" id="CHEBI:18420"/>
    </cofactor>
</comment>
<dbReference type="Proteomes" id="UP000657200">
    <property type="component" value="Unassembled WGS sequence"/>
</dbReference>
<dbReference type="HAMAP" id="MF_00316">
    <property type="entry name" value="MobA"/>
    <property type="match status" value="1"/>
</dbReference>
<dbReference type="Proteomes" id="UP000068250">
    <property type="component" value="Chromosome I"/>
</dbReference>
<evidence type="ECO:0000256" key="1">
    <source>
        <dbReference type="ARBA" id="ARBA00022490"/>
    </source>
</evidence>
<dbReference type="PATRIC" id="fig|431306.5.peg.1798"/>
<dbReference type="RefSeq" id="WP_059023811.1">
    <property type="nucleotide sequence ID" value="NZ_LN609302.1"/>
</dbReference>
<dbReference type="STRING" id="431306.AGA_1759"/>
<comment type="subcellular location">
    <subcellularLocation>
        <location evidence="8">Cytoplasm</location>
    </subcellularLocation>
</comment>
<feature type="binding site" evidence="8">
    <location>
        <position position="103"/>
    </location>
    <ligand>
        <name>GTP</name>
        <dbReference type="ChEBI" id="CHEBI:37565"/>
    </ligand>
</feature>
<dbReference type="Pfam" id="PF12804">
    <property type="entry name" value="NTP_transf_3"/>
    <property type="match status" value="1"/>
</dbReference>
<keyword evidence="2 8" id="KW-0808">Transferase</keyword>
<keyword evidence="4 8" id="KW-0547">Nucleotide-binding</keyword>
<comment type="caution">
    <text evidence="8">Lacks conserved residue(s) required for the propagation of feature annotation.</text>
</comment>
<evidence type="ECO:0000313" key="10">
    <source>
        <dbReference type="EMBL" id="CEF56055.1"/>
    </source>
</evidence>
<evidence type="ECO:0000256" key="5">
    <source>
        <dbReference type="ARBA" id="ARBA00022842"/>
    </source>
</evidence>
<dbReference type="GO" id="GO:0005737">
    <property type="term" value="C:cytoplasm"/>
    <property type="evidence" value="ECO:0007669"/>
    <property type="project" value="UniProtKB-SubCell"/>
</dbReference>
<evidence type="ECO:0000256" key="3">
    <source>
        <dbReference type="ARBA" id="ARBA00022723"/>
    </source>
</evidence>
<reference evidence="10" key="1">
    <citation type="submission" date="2014-09" db="EMBL/GenBank/DDBJ databases">
        <authorList>
            <person name="Magalhaes I.L.F."/>
            <person name="Oliveira U."/>
            <person name="Santos F.R."/>
            <person name="Vidigal T.H.D.A."/>
            <person name="Brescovit A.D."/>
            <person name="Santos A.J."/>
        </authorList>
    </citation>
    <scope>NUCLEOTIDE SEQUENCE</scope>
    <source>
        <strain evidence="10">LMG 23848T</strain>
    </source>
</reference>
<feature type="binding site" evidence="8">
    <location>
        <position position="71"/>
    </location>
    <ligand>
        <name>GTP</name>
        <dbReference type="ChEBI" id="CHEBI:37565"/>
    </ligand>
</feature>
<evidence type="ECO:0000313" key="13">
    <source>
        <dbReference type="Proteomes" id="UP000657200"/>
    </source>
</evidence>
<evidence type="ECO:0000256" key="7">
    <source>
        <dbReference type="ARBA" id="ARBA00023150"/>
    </source>
</evidence>
<dbReference type="GO" id="GO:0046872">
    <property type="term" value="F:metal ion binding"/>
    <property type="evidence" value="ECO:0007669"/>
    <property type="project" value="UniProtKB-KW"/>
</dbReference>
<dbReference type="PANTHER" id="PTHR19136">
    <property type="entry name" value="MOLYBDENUM COFACTOR GUANYLYLTRANSFERASE"/>
    <property type="match status" value="1"/>
</dbReference>
<keyword evidence="6 8" id="KW-0342">GTP-binding</keyword>